<dbReference type="Pfam" id="PF24800">
    <property type="entry name" value="DUF7702"/>
    <property type="match status" value="2"/>
</dbReference>
<feature type="domain" description="DUF7702" evidence="2">
    <location>
        <begin position="116"/>
        <end position="277"/>
    </location>
</feature>
<dbReference type="STRING" id="1043005.A0A074Y396"/>
<dbReference type="AlphaFoldDB" id="A0A074Y396"/>
<feature type="transmembrane region" description="Helical" evidence="1">
    <location>
        <begin position="182"/>
        <end position="202"/>
    </location>
</feature>
<dbReference type="PANTHER" id="PTHR42109:SF2">
    <property type="entry name" value="INTEGRAL MEMBRANE PROTEIN"/>
    <property type="match status" value="1"/>
</dbReference>
<dbReference type="HOGENOM" id="CLU_064985_0_1_1"/>
<evidence type="ECO:0000313" key="3">
    <source>
        <dbReference type="EMBL" id="KEQ90424.1"/>
    </source>
</evidence>
<protein>
    <recommendedName>
        <fullName evidence="2">DUF7702 domain-containing protein</fullName>
    </recommendedName>
</protein>
<feature type="domain" description="DUF7702" evidence="2">
    <location>
        <begin position="2"/>
        <end position="101"/>
    </location>
</feature>
<dbReference type="PANTHER" id="PTHR42109">
    <property type="entry name" value="UNPLACED GENOMIC SCAFFOLD UM_SCAF_CONTIG_1.265, WHOLE GENOME SHOTGUN SEQUENCE"/>
    <property type="match status" value="1"/>
</dbReference>
<reference evidence="3 4" key="1">
    <citation type="journal article" date="2014" name="BMC Genomics">
        <title>Genome sequencing of four Aureobasidium pullulans varieties: biotechnological potential, stress tolerance, and description of new species.</title>
        <authorList>
            <person name="Gostin Ar C."/>
            <person name="Ohm R.A."/>
            <person name="Kogej T."/>
            <person name="Sonjak S."/>
            <person name="Turk M."/>
            <person name="Zajc J."/>
            <person name="Zalar P."/>
            <person name="Grube M."/>
            <person name="Sun H."/>
            <person name="Han J."/>
            <person name="Sharma A."/>
            <person name="Chiniquy J."/>
            <person name="Ngan C.Y."/>
            <person name="Lipzen A."/>
            <person name="Barry K."/>
            <person name="Grigoriev I.V."/>
            <person name="Gunde-Cimerman N."/>
        </authorList>
    </citation>
    <scope>NUCLEOTIDE SEQUENCE [LARGE SCALE GENOMIC DNA]</scope>
    <source>
        <strain evidence="3 4">EXF-2481</strain>
    </source>
</reference>
<sequence>MVDSREILAIVELIVYVPALIVTFAIVIRQGFKRQLGWIYLAIFCTIRIIGSILAILSHNHPRNVEDAEWAGIFQSIGLSPLILASFGLLKRVIDQTSNRIDHFHTDNTGLGMTYLSARFGIMKRIFLSFGPATAIAYRSRLIQLLQLPAMIALILCIVGGVDGASSNESDQKTGPRLFKAGLVMFTVLLAVLIILVLISLMEMRKTPSQEKKVLLAVLLGLPLLTTRLLWGLLSVFLSHSSIFKISGGSVVVQGCMATLPEFLIVLLFDGVGFLINRYNAQEIDRTKDVNMHDSRSRLQRWK</sequence>
<name>A0A074Y396_AURSE</name>
<evidence type="ECO:0000313" key="4">
    <source>
        <dbReference type="Proteomes" id="UP000030641"/>
    </source>
</evidence>
<feature type="transmembrane region" description="Helical" evidence="1">
    <location>
        <begin position="6"/>
        <end position="27"/>
    </location>
</feature>
<dbReference type="RefSeq" id="XP_013338907.1">
    <property type="nucleotide sequence ID" value="XM_013483453.1"/>
</dbReference>
<evidence type="ECO:0000256" key="1">
    <source>
        <dbReference type="SAM" id="Phobius"/>
    </source>
</evidence>
<dbReference type="OrthoDB" id="2560628at2759"/>
<keyword evidence="4" id="KW-1185">Reference proteome</keyword>
<dbReference type="EMBL" id="KL584791">
    <property type="protein sequence ID" value="KEQ90424.1"/>
    <property type="molecule type" value="Genomic_DNA"/>
</dbReference>
<dbReference type="OMA" id="MMCFAYE"/>
<gene>
    <name evidence="3" type="ORF">AUEXF2481DRAFT_33964</name>
</gene>
<feature type="transmembrane region" description="Helical" evidence="1">
    <location>
        <begin position="251"/>
        <end position="276"/>
    </location>
</feature>
<keyword evidence="1" id="KW-0812">Transmembrane</keyword>
<organism evidence="3 4">
    <name type="scientific">Aureobasidium subglaciale (strain EXF-2481)</name>
    <name type="common">Aureobasidium pullulans var. subglaciale</name>
    <dbReference type="NCBI Taxonomy" id="1043005"/>
    <lineage>
        <taxon>Eukaryota</taxon>
        <taxon>Fungi</taxon>
        <taxon>Dikarya</taxon>
        <taxon>Ascomycota</taxon>
        <taxon>Pezizomycotina</taxon>
        <taxon>Dothideomycetes</taxon>
        <taxon>Dothideomycetidae</taxon>
        <taxon>Dothideales</taxon>
        <taxon>Saccotheciaceae</taxon>
        <taxon>Aureobasidium</taxon>
    </lineage>
</organism>
<accession>A0A074Y396</accession>
<feature type="transmembrane region" description="Helical" evidence="1">
    <location>
        <begin position="70"/>
        <end position="90"/>
    </location>
</feature>
<keyword evidence="1" id="KW-1133">Transmembrane helix</keyword>
<dbReference type="InterPro" id="IPR056119">
    <property type="entry name" value="DUF7702"/>
</dbReference>
<dbReference type="Proteomes" id="UP000030641">
    <property type="component" value="Unassembled WGS sequence"/>
</dbReference>
<feature type="transmembrane region" description="Helical" evidence="1">
    <location>
        <begin position="39"/>
        <end position="58"/>
    </location>
</feature>
<keyword evidence="1" id="KW-0472">Membrane</keyword>
<feature type="transmembrane region" description="Helical" evidence="1">
    <location>
        <begin position="142"/>
        <end position="162"/>
    </location>
</feature>
<dbReference type="GeneID" id="25364974"/>
<feature type="transmembrane region" description="Helical" evidence="1">
    <location>
        <begin position="214"/>
        <end position="239"/>
    </location>
</feature>
<dbReference type="InParanoid" id="A0A074Y396"/>
<proteinExistence type="predicted"/>
<evidence type="ECO:0000259" key="2">
    <source>
        <dbReference type="Pfam" id="PF24800"/>
    </source>
</evidence>